<reference evidence="15" key="1">
    <citation type="journal article" date="2019" name="PLoS Negl. Trop. Dis.">
        <title>Revisiting the worldwide diversity of Leptospira species in the environment.</title>
        <authorList>
            <person name="Vincent A.T."/>
            <person name="Schiettekatte O."/>
            <person name="Bourhy P."/>
            <person name="Veyrier F.J."/>
            <person name="Picardeau M."/>
        </authorList>
    </citation>
    <scope>NUCLEOTIDE SEQUENCE [LARGE SCALE GENOMIC DNA]</scope>
    <source>
        <strain evidence="15">SCS5</strain>
    </source>
</reference>
<keyword evidence="6 13" id="KW-0441">Lipid A biosynthesis</keyword>
<dbReference type="GO" id="GO:0009244">
    <property type="term" value="P:lipopolysaccharide core region biosynthetic process"/>
    <property type="evidence" value="ECO:0007669"/>
    <property type="project" value="TreeGrafter"/>
</dbReference>
<dbReference type="InterPro" id="IPR003758">
    <property type="entry name" value="LpxK"/>
</dbReference>
<organism evidence="15 16">
    <name type="scientific">Leptospira fluminis</name>
    <dbReference type="NCBI Taxonomy" id="2484979"/>
    <lineage>
        <taxon>Bacteria</taxon>
        <taxon>Pseudomonadati</taxon>
        <taxon>Spirochaetota</taxon>
        <taxon>Spirochaetia</taxon>
        <taxon>Leptospirales</taxon>
        <taxon>Leptospiraceae</taxon>
        <taxon>Leptospira</taxon>
    </lineage>
</organism>
<dbReference type="Proteomes" id="UP000297855">
    <property type="component" value="Unassembled WGS sequence"/>
</dbReference>
<keyword evidence="7 13" id="KW-0808">Transferase</keyword>
<evidence type="ECO:0000313" key="15">
    <source>
        <dbReference type="EMBL" id="TGK20835.1"/>
    </source>
</evidence>
<evidence type="ECO:0000256" key="12">
    <source>
        <dbReference type="ARBA" id="ARBA00029757"/>
    </source>
</evidence>
<keyword evidence="9 13" id="KW-0418">Kinase</keyword>
<evidence type="ECO:0000313" key="16">
    <source>
        <dbReference type="Proteomes" id="UP000297855"/>
    </source>
</evidence>
<dbReference type="GO" id="GO:0009245">
    <property type="term" value="P:lipid A biosynthetic process"/>
    <property type="evidence" value="ECO:0007669"/>
    <property type="project" value="UniProtKB-UniRule"/>
</dbReference>
<keyword evidence="14" id="KW-0472">Membrane</keyword>
<dbReference type="AlphaFoldDB" id="A0A4R9GSR0"/>
<sequence>MLLRFVRILFFPLLYLLSLLYRILFLCDKARKAPRKLPHAFVISVGNFSVGGTGKTPFTLHLAELLHGKFPKIPIVILSRGYGGSVPEGTARVRIDSPAKEVGDEPLLLKKNLPFAEVYVGKDRYESYSRFRRDSRISETQIVFAILDDGFQHHSLSRNLEIVLLDCTRIGKDRFQIPAGRLREPYTSVSRADFLIASKYEDRFGKELEKWKKSFRPKTVLEFRFVPTDICLTGTHLETVKIPVEALNGKKILAFSGIGNPEPFYLSLKEAGAQCTLLRFPDHHSYTRSDLQELSHAAEGKEFIVCTEKDWVKLSPLLEGSSDHRWAYLEIKTSLQNESVLLDRIDEFVKRNIP</sequence>
<keyword evidence="5 13" id="KW-0444">Lipid biosynthesis</keyword>
<dbReference type="RefSeq" id="WP_135812133.1">
    <property type="nucleotide sequence ID" value="NZ_RQEV01000003.1"/>
</dbReference>
<keyword evidence="10 13" id="KW-0067">ATP-binding</keyword>
<keyword evidence="14" id="KW-0812">Transmembrane</keyword>
<keyword evidence="14" id="KW-1133">Transmembrane helix</keyword>
<evidence type="ECO:0000256" key="7">
    <source>
        <dbReference type="ARBA" id="ARBA00022679"/>
    </source>
</evidence>
<name>A0A4R9GSR0_9LEPT</name>
<dbReference type="UniPathway" id="UPA00359">
    <property type="reaction ID" value="UER00482"/>
</dbReference>
<dbReference type="GO" id="GO:0009029">
    <property type="term" value="F:lipid-A 4'-kinase activity"/>
    <property type="evidence" value="ECO:0007669"/>
    <property type="project" value="UniProtKB-UniRule"/>
</dbReference>
<dbReference type="Pfam" id="PF02606">
    <property type="entry name" value="LpxK"/>
    <property type="match status" value="1"/>
</dbReference>
<accession>A0A4R9GSR0</accession>
<comment type="pathway">
    <text evidence="2 13">Glycolipid biosynthesis; lipid IV(A) biosynthesis; lipid IV(A) from (3R)-3-hydroxytetradecanoyl-[acyl-carrier-protein] and UDP-N-acetyl-alpha-D-glucosamine: step 6/6.</text>
</comment>
<feature type="binding site" evidence="13">
    <location>
        <begin position="49"/>
        <end position="56"/>
    </location>
    <ligand>
        <name>ATP</name>
        <dbReference type="ChEBI" id="CHEBI:30616"/>
    </ligand>
</feature>
<dbReference type="OrthoDB" id="9789797at2"/>
<comment type="catalytic activity">
    <reaction evidence="13">
        <text>a lipid A disaccharide + ATP = a lipid IVA + ADP + H(+)</text>
        <dbReference type="Rhea" id="RHEA:67840"/>
        <dbReference type="ChEBI" id="CHEBI:15378"/>
        <dbReference type="ChEBI" id="CHEBI:30616"/>
        <dbReference type="ChEBI" id="CHEBI:176343"/>
        <dbReference type="ChEBI" id="CHEBI:176425"/>
        <dbReference type="ChEBI" id="CHEBI:456216"/>
        <dbReference type="EC" id="2.7.1.130"/>
    </reaction>
</comment>
<proteinExistence type="inferred from homology"/>
<dbReference type="GO" id="GO:0005524">
    <property type="term" value="F:ATP binding"/>
    <property type="evidence" value="ECO:0007669"/>
    <property type="project" value="UniProtKB-UniRule"/>
</dbReference>
<evidence type="ECO:0000256" key="9">
    <source>
        <dbReference type="ARBA" id="ARBA00022777"/>
    </source>
</evidence>
<keyword evidence="8 13" id="KW-0547">Nucleotide-binding</keyword>
<comment type="caution">
    <text evidence="15">The sequence shown here is derived from an EMBL/GenBank/DDBJ whole genome shotgun (WGS) entry which is preliminary data.</text>
</comment>
<comment type="function">
    <text evidence="1 13">Transfers the gamma-phosphate of ATP to the 4'-position of a tetraacyldisaccharide 1-phosphate intermediate (termed DS-1-P) to form tetraacyldisaccharide 1,4'-bis-phosphate (lipid IVA).</text>
</comment>
<keyword evidence="11 13" id="KW-0443">Lipid metabolism</keyword>
<dbReference type="HAMAP" id="MF_00409">
    <property type="entry name" value="LpxK"/>
    <property type="match status" value="1"/>
</dbReference>
<dbReference type="NCBIfam" id="TIGR00682">
    <property type="entry name" value="lpxK"/>
    <property type="match status" value="1"/>
</dbReference>
<evidence type="ECO:0000256" key="11">
    <source>
        <dbReference type="ARBA" id="ARBA00023098"/>
    </source>
</evidence>
<evidence type="ECO:0000256" key="2">
    <source>
        <dbReference type="ARBA" id="ARBA00004870"/>
    </source>
</evidence>
<evidence type="ECO:0000256" key="10">
    <source>
        <dbReference type="ARBA" id="ARBA00022840"/>
    </source>
</evidence>
<feature type="transmembrane region" description="Helical" evidence="14">
    <location>
        <begin position="6"/>
        <end position="27"/>
    </location>
</feature>
<evidence type="ECO:0000256" key="1">
    <source>
        <dbReference type="ARBA" id="ARBA00002274"/>
    </source>
</evidence>
<evidence type="ECO:0000256" key="6">
    <source>
        <dbReference type="ARBA" id="ARBA00022556"/>
    </source>
</evidence>
<evidence type="ECO:0000256" key="3">
    <source>
        <dbReference type="ARBA" id="ARBA00012071"/>
    </source>
</evidence>
<evidence type="ECO:0000256" key="14">
    <source>
        <dbReference type="SAM" id="Phobius"/>
    </source>
</evidence>
<evidence type="ECO:0000256" key="4">
    <source>
        <dbReference type="ARBA" id="ARBA00016436"/>
    </source>
</evidence>
<dbReference type="EC" id="2.7.1.130" evidence="3 13"/>
<dbReference type="GO" id="GO:0005886">
    <property type="term" value="C:plasma membrane"/>
    <property type="evidence" value="ECO:0007669"/>
    <property type="project" value="TreeGrafter"/>
</dbReference>
<protein>
    <recommendedName>
        <fullName evidence="4 13">Tetraacyldisaccharide 4'-kinase</fullName>
        <ecNumber evidence="3 13">2.7.1.130</ecNumber>
    </recommendedName>
    <alternativeName>
        <fullName evidence="12 13">Lipid A 4'-kinase</fullName>
    </alternativeName>
</protein>
<dbReference type="PANTHER" id="PTHR42724:SF1">
    <property type="entry name" value="TETRAACYLDISACCHARIDE 4'-KINASE, MITOCHONDRIAL-RELATED"/>
    <property type="match status" value="1"/>
</dbReference>
<evidence type="ECO:0000256" key="8">
    <source>
        <dbReference type="ARBA" id="ARBA00022741"/>
    </source>
</evidence>
<dbReference type="EMBL" id="RQEV01000003">
    <property type="protein sequence ID" value="TGK20835.1"/>
    <property type="molecule type" value="Genomic_DNA"/>
</dbReference>
<dbReference type="PANTHER" id="PTHR42724">
    <property type="entry name" value="TETRAACYLDISACCHARIDE 4'-KINASE"/>
    <property type="match status" value="1"/>
</dbReference>
<evidence type="ECO:0000256" key="13">
    <source>
        <dbReference type="HAMAP-Rule" id="MF_00409"/>
    </source>
</evidence>
<evidence type="ECO:0000256" key="5">
    <source>
        <dbReference type="ARBA" id="ARBA00022516"/>
    </source>
</evidence>
<comment type="similarity">
    <text evidence="13">Belongs to the LpxK family.</text>
</comment>
<gene>
    <name evidence="13 15" type="primary">lpxK</name>
    <name evidence="15" type="ORF">EHO61_02915</name>
</gene>
<keyword evidence="16" id="KW-1185">Reference proteome</keyword>